<organism evidence="3 4">
    <name type="scientific">Weissella fermenti</name>
    <dbReference type="NCBI Taxonomy" id="2987699"/>
    <lineage>
        <taxon>Bacteria</taxon>
        <taxon>Bacillati</taxon>
        <taxon>Bacillota</taxon>
        <taxon>Bacilli</taxon>
        <taxon>Lactobacillales</taxon>
        <taxon>Lactobacillaceae</taxon>
        <taxon>Weissella</taxon>
    </lineage>
</organism>
<dbReference type="Pfam" id="PF20585">
    <property type="entry name" value="Pectate_lyase_5"/>
    <property type="match status" value="1"/>
</dbReference>
<dbReference type="EMBL" id="JAOZFC020000004">
    <property type="protein sequence ID" value="MDF9300887.1"/>
    <property type="molecule type" value="Genomic_DNA"/>
</dbReference>
<evidence type="ECO:0000313" key="3">
    <source>
        <dbReference type="EMBL" id="MDF9300887.1"/>
    </source>
</evidence>
<dbReference type="Pfam" id="PF13731">
    <property type="entry name" value="WxL"/>
    <property type="match status" value="1"/>
</dbReference>
<dbReference type="InterPro" id="IPR046776">
    <property type="entry name" value="Pectate_lyase_5"/>
</dbReference>
<gene>
    <name evidence="3" type="ORF">OIT47_011500</name>
</gene>
<name>A0ABT6DB24_9LACO</name>
<dbReference type="RefSeq" id="WP_199404854.1">
    <property type="nucleotide sequence ID" value="NZ_JAOZFC020000004.1"/>
</dbReference>
<feature type="chain" id="PRO_5047295269" evidence="1">
    <location>
        <begin position="23"/>
        <end position="821"/>
    </location>
</feature>
<dbReference type="Proteomes" id="UP001146336">
    <property type="component" value="Unassembled WGS sequence"/>
</dbReference>
<comment type="caution">
    <text evidence="3">The sequence shown here is derived from an EMBL/GenBank/DDBJ whole genome shotgun (WGS) entry which is preliminary data.</text>
</comment>
<accession>A0ABT6DB24</accession>
<feature type="domain" description="WxL" evidence="2">
    <location>
        <begin position="646"/>
        <end position="818"/>
    </location>
</feature>
<dbReference type="InterPro" id="IPR027994">
    <property type="entry name" value="WxL_dom"/>
</dbReference>
<proteinExistence type="predicted"/>
<evidence type="ECO:0000313" key="4">
    <source>
        <dbReference type="Proteomes" id="UP001146336"/>
    </source>
</evidence>
<feature type="signal peptide" evidence="1">
    <location>
        <begin position="1"/>
        <end position="22"/>
    </location>
</feature>
<sequence>MKKFLVLLGVVFGVLVMSQGHANADEVTVSSWPDFVTAWNNPDTTKITLSQDFETTATSTQTRTAGIEIDGNGHKITFSAGSDASHSLSFRNPASSATDQSPVLNVHDIDMVATQGEGVNGFIYNGEDKQASQWTVKMSNLTYKQTFNGGQRFATVGGAKVRLSGTVDIRTNYENFVGAQDIEIADGTHYYGVSNASSNNNGEASANGAGPVSVWYMTSTAGDGHITIGNDAVVSLVNYHTANQYSPIYLRFGEVHVQPGATFNLNGGTAGINWFQNAQYGYNGHYIVDSNATMSVSSNTPNGAANVIDYSNTTGTGDQGIAVKSQGSLYVMGSQSSGVPLIAMTGGNANQYLTLTNPKGFDINNQGTGNNAAVNVTRGKFSITDSNVTLWNNGLNTTTDAASSAFEKVASFTYTPADGVVSSDSGLQTAYKNNSTARISGLNQPLKIYVQPWSKEADTTNTTMLDSDTQNGLIWDTDKTVRARVSMGQLPVSGKPDPDTGLLTYHDVWAIKDQVTLTGNDSLGQTFSKQSDADGFVTLSNDYFQKATLNGGQLLSFYGKFGDYEDKVTADVTDKTPPTPVSLTSSATASANVSGKTDAGATVTAKVSHDGGQTWVDAPNTATADADGNFSLGVIEGLAKDDMVQVLATDDSGNTNPVTDTTVHDADLKAAPTYTIAGDLAWAGKFTKIDFGSHGLKSGNKKFAATENTTGEMTVSDTRGTGSSWRVTASMSKQLTSSDGAYTLNNDVMFRNDGNTQPLTNEETVIMDHTTTSDDDTVKINQDWNDKDTGLFLEIPGTKQPVAGSYSGEINWSLQDVPANN</sequence>
<evidence type="ECO:0000256" key="1">
    <source>
        <dbReference type="SAM" id="SignalP"/>
    </source>
</evidence>
<reference evidence="3" key="1">
    <citation type="submission" date="2023-03" db="EMBL/GenBank/DDBJ databases">
        <title>Comparative genomics of Weissella fermenti BK2, and weissella type species.</title>
        <authorList>
            <person name="Lee J.K."/>
            <person name="Baek J.H."/>
            <person name="Kim J.M."/>
            <person name="Choi D.G."/>
            <person name="Jeon C.O."/>
        </authorList>
    </citation>
    <scope>NUCLEOTIDE SEQUENCE</scope>
    <source>
        <strain evidence="3">BK2</strain>
    </source>
</reference>
<keyword evidence="1" id="KW-0732">Signal</keyword>
<keyword evidence="4" id="KW-1185">Reference proteome</keyword>
<protein>
    <submittedName>
        <fullName evidence="3">WxL domain-containing protein</fullName>
    </submittedName>
</protein>
<evidence type="ECO:0000259" key="2">
    <source>
        <dbReference type="Pfam" id="PF13731"/>
    </source>
</evidence>